<accession>A0ACC3THR8</accession>
<evidence type="ECO:0000313" key="2">
    <source>
        <dbReference type="Proteomes" id="UP001489719"/>
    </source>
</evidence>
<comment type="caution">
    <text evidence="1">The sequence shown here is derived from an EMBL/GenBank/DDBJ whole genome shotgun (WGS) entry which is preliminary data.</text>
</comment>
<evidence type="ECO:0000313" key="1">
    <source>
        <dbReference type="EMBL" id="KAK9320702.1"/>
    </source>
</evidence>
<reference evidence="2" key="1">
    <citation type="journal article" date="2024" name="Front. Bioeng. Biotechnol.">
        <title>Genome-scale model development and genomic sequencing of the oleaginous clade Lipomyces.</title>
        <authorList>
            <person name="Czajka J.J."/>
            <person name="Han Y."/>
            <person name="Kim J."/>
            <person name="Mondo S.J."/>
            <person name="Hofstad B.A."/>
            <person name="Robles A."/>
            <person name="Haridas S."/>
            <person name="Riley R."/>
            <person name="LaButti K."/>
            <person name="Pangilinan J."/>
            <person name="Andreopoulos W."/>
            <person name="Lipzen A."/>
            <person name="Yan J."/>
            <person name="Wang M."/>
            <person name="Ng V."/>
            <person name="Grigoriev I.V."/>
            <person name="Spatafora J.W."/>
            <person name="Magnuson J.K."/>
            <person name="Baker S.E."/>
            <person name="Pomraning K.R."/>
        </authorList>
    </citation>
    <scope>NUCLEOTIDE SEQUENCE [LARGE SCALE GENOMIC DNA]</scope>
    <source>
        <strain evidence="2">CBS 10300</strain>
    </source>
</reference>
<dbReference type="EMBL" id="MU970119">
    <property type="protein sequence ID" value="KAK9320702.1"/>
    <property type="molecule type" value="Genomic_DNA"/>
</dbReference>
<protein>
    <submittedName>
        <fullName evidence="1">Uncharacterized protein</fullName>
    </submittedName>
</protein>
<proteinExistence type="predicted"/>
<sequence>MSSPVSLTPVRNLSSSLLHSPTHISASVLNYALSIVQGRSSPQKNLSLESTEYLDFQVKTEGKLSASPEIVRYEPASEPTDGVQKKFAKHGHHLMTLSINEMEDHAIQQEWATGNDKAALTDPRNDISRQLYVHALTYLLRALPANLTLSEVLDIGKFLPDAVIEAEYHRRSAPDINAMSATGSGEPLPKSHQDNSKLEEAIIYLIRGLAVTLKVSTPYVIELLRKLAEKEREYKVSERTLAVSCAVVDRLSRSAVGNALLATGVNVLGAVGKGIGEGLVILADGNGMNVSVNANLNETAKT</sequence>
<dbReference type="Proteomes" id="UP001489719">
    <property type="component" value="Unassembled WGS sequence"/>
</dbReference>
<keyword evidence="2" id="KW-1185">Reference proteome</keyword>
<gene>
    <name evidence="1" type="ORF">V1517DRAFT_347932</name>
</gene>
<name>A0ACC3THR8_9ASCO</name>
<organism evidence="1 2">
    <name type="scientific">Lipomyces orientalis</name>
    <dbReference type="NCBI Taxonomy" id="1233043"/>
    <lineage>
        <taxon>Eukaryota</taxon>
        <taxon>Fungi</taxon>
        <taxon>Dikarya</taxon>
        <taxon>Ascomycota</taxon>
        <taxon>Saccharomycotina</taxon>
        <taxon>Lipomycetes</taxon>
        <taxon>Lipomycetales</taxon>
        <taxon>Lipomycetaceae</taxon>
        <taxon>Lipomyces</taxon>
    </lineage>
</organism>